<feature type="domain" description="Conserved Oligomeric Golgi complex subunit 6 C-terminal" evidence="13">
    <location>
        <begin position="292"/>
        <end position="756"/>
    </location>
</feature>
<keyword evidence="7 10" id="KW-0472">Membrane</keyword>
<dbReference type="Pfam" id="PF06419">
    <property type="entry name" value="COG6_N"/>
    <property type="match status" value="1"/>
</dbReference>
<evidence type="ECO:0000256" key="11">
    <source>
        <dbReference type="SAM" id="MobiDB-lite"/>
    </source>
</evidence>
<dbReference type="VEuPathDB" id="FungiDB:DIURU_004279"/>
<evidence type="ECO:0000256" key="8">
    <source>
        <dbReference type="ARBA" id="ARBA00031348"/>
    </source>
</evidence>
<protein>
    <recommendedName>
        <fullName evidence="3 10">Conserved oligomeric Golgi complex subunit 6</fullName>
        <shortName evidence="10">COG complex subunit 6</shortName>
    </recommendedName>
    <alternativeName>
        <fullName evidence="8 10">Component of oligomeric Golgi complex 6</fullName>
    </alternativeName>
</protein>
<dbReference type="GO" id="GO:0017119">
    <property type="term" value="C:Golgi transport complex"/>
    <property type="evidence" value="ECO:0007669"/>
    <property type="project" value="UniProtKB-UniRule"/>
</dbReference>
<evidence type="ECO:0000313" key="15">
    <source>
        <dbReference type="Proteomes" id="UP000449547"/>
    </source>
</evidence>
<evidence type="ECO:0000256" key="6">
    <source>
        <dbReference type="ARBA" id="ARBA00023034"/>
    </source>
</evidence>
<evidence type="ECO:0000256" key="2">
    <source>
        <dbReference type="ARBA" id="ARBA00011023"/>
    </source>
</evidence>
<sequence length="768" mass="85258">MDFLDLDIGGAAESSPPPSAPIQPALSLPLGNLESLSRRLQLGRFISDIAVAASDEATPASSASAPAEADSISEKYAQLSLQSIKARETESIDGGDHEATTSATSAATSAGAAVDTGALSARLSRVLAPSIPDTLIREVFANLEPDTIASATKLKGALARRRFRGTVEADVVKAQAQVLREYAPVVRQFQRLHQQLGALNHLHQQTRALLRRHGAADDTFFGDVTALSHTKKMVAVKRNLLASFRHQFTLNDYEEFVLSQGEVSDPELFVVLERAEHIVDRCSILLSMDNPQLGQQIMAKVGGIVDKAHQRVITSTQRTLENYQFASPDRLEALQRCLAYFREKPHFWELIMKQFVDSRQKSVLEDFLRQAQGADNNNDANDTNNNNARPVWLSAHDPIRYIGDLLAYVHAVVVNEHESVVTIFGKDVDSDPQLAAVVERILASLCQPLRSKLSQLMSSSTSLAVVNGIFQLVDLYQMMLAKVMSKESAVVTTVREMVKLAQHKLVSILRNRLATIRDSSAAKLELSLDLQPPEWIVQYYSDLLPIVDASATPTLWNLPKADHDEVLSLVVNQPIDICFAHVSESKAVDTKADELILKANFIDLVLSKTMPIVMLSDKTVAVSDTSHQLIEQLCQVEFTHLLKKSGTYDYYNVMCMISDVEEDDFMVEFYQSITENQLFTKAHIEKVDANLTEYLPTALLELQDKLTKLNSPMSVADVLVQVGVRFCRFYFKFKEVVQEYLHQQLTWTDTQVATMLAVESDYTPPTTA</sequence>
<dbReference type="GeneID" id="54782930"/>
<reference evidence="14 15" key="1">
    <citation type="submission" date="2019-07" db="EMBL/GenBank/DDBJ databases">
        <title>Genome assembly of two rare yeast pathogens: Diutina rugosa and Trichomonascus ciferrii.</title>
        <authorList>
            <person name="Mixao V."/>
            <person name="Saus E."/>
            <person name="Hansen A."/>
            <person name="Lass-Flor C."/>
            <person name="Gabaldon T."/>
        </authorList>
    </citation>
    <scope>NUCLEOTIDE SEQUENCE [LARGE SCALE GENOMIC DNA]</scope>
    <source>
        <strain evidence="14 15">CBS 613</strain>
    </source>
</reference>
<evidence type="ECO:0000259" key="12">
    <source>
        <dbReference type="Pfam" id="PF06419"/>
    </source>
</evidence>
<comment type="similarity">
    <text evidence="2 10">Belongs to the COG6 family.</text>
</comment>
<feature type="compositionally biased region" description="Low complexity" evidence="11">
    <location>
        <begin position="100"/>
        <end position="111"/>
    </location>
</feature>
<evidence type="ECO:0000256" key="3">
    <source>
        <dbReference type="ARBA" id="ARBA00020973"/>
    </source>
</evidence>
<evidence type="ECO:0000259" key="13">
    <source>
        <dbReference type="Pfam" id="PF20653"/>
    </source>
</evidence>
<feature type="region of interest" description="Disordered" evidence="11">
    <location>
        <begin position="1"/>
        <end position="25"/>
    </location>
</feature>
<dbReference type="InterPro" id="IPR048369">
    <property type="entry name" value="COG6_C"/>
</dbReference>
<feature type="region of interest" description="Disordered" evidence="11">
    <location>
        <begin position="87"/>
        <end position="111"/>
    </location>
</feature>
<dbReference type="PANTHER" id="PTHR21506">
    <property type="entry name" value="COMPONENT OF OLIGOMERIC GOLGI COMPLEX 6"/>
    <property type="match status" value="1"/>
</dbReference>
<comment type="subunit">
    <text evidence="10">Component of the conserved oligomeric Golgi complex.</text>
</comment>
<dbReference type="InterPro" id="IPR010490">
    <property type="entry name" value="COG6"/>
</dbReference>
<keyword evidence="5 10" id="KW-0653">Protein transport</keyword>
<feature type="domain" description="Conserved oligomeric complex COG6 N-terminal" evidence="12">
    <location>
        <begin position="157"/>
        <end position="260"/>
    </location>
</feature>
<keyword evidence="6 10" id="KW-0333">Golgi apparatus</keyword>
<dbReference type="GO" id="GO:0000139">
    <property type="term" value="C:Golgi membrane"/>
    <property type="evidence" value="ECO:0007669"/>
    <property type="project" value="UniProtKB-SubCell"/>
</dbReference>
<comment type="caution">
    <text evidence="14">The sequence shown here is derived from an EMBL/GenBank/DDBJ whole genome shotgun (WGS) entry which is preliminary data.</text>
</comment>
<dbReference type="GO" id="GO:0006891">
    <property type="term" value="P:intra-Golgi vesicle-mediated transport"/>
    <property type="evidence" value="ECO:0007669"/>
    <property type="project" value="UniProtKB-UniRule"/>
</dbReference>
<gene>
    <name evidence="14" type="ORF">DIURU_004279</name>
</gene>
<dbReference type="Proteomes" id="UP000449547">
    <property type="component" value="Unassembled WGS sequence"/>
</dbReference>
<dbReference type="EMBL" id="SWFT01000123">
    <property type="protein sequence ID" value="KAA8899437.1"/>
    <property type="molecule type" value="Genomic_DNA"/>
</dbReference>
<comment type="function">
    <text evidence="9">Acts as a component of the peripheral membrane COG complex that is involved in intra-Golgi protein trafficking. COG is located at the cis-Golgi, and regulates tethering of retrograde intra-Golgi vesicles and possibly a number of other membrane trafficking events.</text>
</comment>
<evidence type="ECO:0000256" key="4">
    <source>
        <dbReference type="ARBA" id="ARBA00022448"/>
    </source>
</evidence>
<dbReference type="Pfam" id="PF20653">
    <property type="entry name" value="COG6_C"/>
    <property type="match status" value="1"/>
</dbReference>
<evidence type="ECO:0000256" key="7">
    <source>
        <dbReference type="ARBA" id="ARBA00023136"/>
    </source>
</evidence>
<evidence type="ECO:0000313" key="14">
    <source>
        <dbReference type="EMBL" id="KAA8899437.1"/>
    </source>
</evidence>
<feature type="compositionally biased region" description="Basic and acidic residues" evidence="11">
    <location>
        <begin position="87"/>
        <end position="99"/>
    </location>
</feature>
<dbReference type="InterPro" id="IPR048368">
    <property type="entry name" value="COG6_N"/>
</dbReference>
<dbReference type="PANTHER" id="PTHR21506:SF0">
    <property type="entry name" value="CONSERVED OLIGOMERIC GOLGI COMPLEX SUBUNIT 6"/>
    <property type="match status" value="1"/>
</dbReference>
<dbReference type="SMART" id="SM01087">
    <property type="entry name" value="COG6"/>
    <property type="match status" value="1"/>
</dbReference>
<organism evidence="14 15">
    <name type="scientific">Diutina rugosa</name>
    <name type="common">Yeast</name>
    <name type="synonym">Candida rugosa</name>
    <dbReference type="NCBI Taxonomy" id="5481"/>
    <lineage>
        <taxon>Eukaryota</taxon>
        <taxon>Fungi</taxon>
        <taxon>Dikarya</taxon>
        <taxon>Ascomycota</taxon>
        <taxon>Saccharomycotina</taxon>
        <taxon>Pichiomycetes</taxon>
        <taxon>Debaryomycetaceae</taxon>
        <taxon>Diutina</taxon>
    </lineage>
</organism>
<evidence type="ECO:0000256" key="10">
    <source>
        <dbReference type="RuleBase" id="RU365075"/>
    </source>
</evidence>
<dbReference type="OMA" id="DANLTEY"/>
<dbReference type="OrthoDB" id="272987at2759"/>
<comment type="subcellular location">
    <subcellularLocation>
        <location evidence="1 10">Golgi apparatus membrane</location>
        <topology evidence="1 10">Peripheral membrane protein</topology>
    </subcellularLocation>
</comment>
<proteinExistence type="inferred from homology"/>
<evidence type="ECO:0000256" key="1">
    <source>
        <dbReference type="ARBA" id="ARBA00004395"/>
    </source>
</evidence>
<dbReference type="AlphaFoldDB" id="A0A642UI66"/>
<accession>A0A642UI66</accession>
<keyword evidence="15" id="KW-1185">Reference proteome</keyword>
<dbReference type="RefSeq" id="XP_034010900.1">
    <property type="nucleotide sequence ID" value="XM_034157134.1"/>
</dbReference>
<name>A0A642UI66_DIURU</name>
<dbReference type="GO" id="GO:0015031">
    <property type="term" value="P:protein transport"/>
    <property type="evidence" value="ECO:0007669"/>
    <property type="project" value="UniProtKB-KW"/>
</dbReference>
<evidence type="ECO:0000256" key="5">
    <source>
        <dbReference type="ARBA" id="ARBA00022927"/>
    </source>
</evidence>
<keyword evidence="4 10" id="KW-0813">Transport</keyword>
<comment type="function">
    <text evidence="10">Acts as component of the peripheral membrane COG complex that is involved in intra-Golgi protein trafficking. COG is located at the cis-Golgi, and regulates tethering of retrograde intra-Golgi vesicles and possibly a number of other membrane trafficking events.</text>
</comment>
<evidence type="ECO:0000256" key="9">
    <source>
        <dbReference type="ARBA" id="ARBA00043873"/>
    </source>
</evidence>